<dbReference type="AlphaFoldDB" id="A0A4Y2ILK6"/>
<evidence type="ECO:0000313" key="2">
    <source>
        <dbReference type="Proteomes" id="UP000499080"/>
    </source>
</evidence>
<keyword evidence="2" id="KW-1185">Reference proteome</keyword>
<reference evidence="1 2" key="1">
    <citation type="journal article" date="2019" name="Sci. Rep.">
        <title>Orb-weaving spider Araneus ventricosus genome elucidates the spidroin gene catalogue.</title>
        <authorList>
            <person name="Kono N."/>
            <person name="Nakamura H."/>
            <person name="Ohtoshi R."/>
            <person name="Moran D.A.P."/>
            <person name="Shinohara A."/>
            <person name="Yoshida Y."/>
            <person name="Fujiwara M."/>
            <person name="Mori M."/>
            <person name="Tomita M."/>
            <person name="Arakawa K."/>
        </authorList>
    </citation>
    <scope>NUCLEOTIDE SEQUENCE [LARGE SCALE GENOMIC DNA]</scope>
</reference>
<comment type="caution">
    <text evidence="1">The sequence shown here is derived from an EMBL/GenBank/DDBJ whole genome shotgun (WGS) entry which is preliminary data.</text>
</comment>
<name>A0A4Y2ILK6_ARAVE</name>
<organism evidence="1 2">
    <name type="scientific">Araneus ventricosus</name>
    <name type="common">Orbweaver spider</name>
    <name type="synonym">Epeira ventricosa</name>
    <dbReference type="NCBI Taxonomy" id="182803"/>
    <lineage>
        <taxon>Eukaryota</taxon>
        <taxon>Metazoa</taxon>
        <taxon>Ecdysozoa</taxon>
        <taxon>Arthropoda</taxon>
        <taxon>Chelicerata</taxon>
        <taxon>Arachnida</taxon>
        <taxon>Araneae</taxon>
        <taxon>Araneomorphae</taxon>
        <taxon>Entelegynae</taxon>
        <taxon>Araneoidea</taxon>
        <taxon>Araneidae</taxon>
        <taxon>Araneus</taxon>
    </lineage>
</organism>
<sequence length="84" mass="9558">MIGEDMQKFSRSQVTRTIAIRRVPIRNLPNYSLQEKNRVGTDVTHFQQGLEQSNYASATRQNHPPLRCGHPIRGLIYLPSALAI</sequence>
<protein>
    <submittedName>
        <fullName evidence="1">Uncharacterized protein</fullName>
    </submittedName>
</protein>
<dbReference type="EMBL" id="BGPR01002769">
    <property type="protein sequence ID" value="GBM78668.1"/>
    <property type="molecule type" value="Genomic_DNA"/>
</dbReference>
<dbReference type="Proteomes" id="UP000499080">
    <property type="component" value="Unassembled WGS sequence"/>
</dbReference>
<proteinExistence type="predicted"/>
<accession>A0A4Y2ILK6</accession>
<gene>
    <name evidence="1" type="ORF">AVEN_178190_1</name>
</gene>
<evidence type="ECO:0000313" key="1">
    <source>
        <dbReference type="EMBL" id="GBM78668.1"/>
    </source>
</evidence>